<evidence type="ECO:0000256" key="1">
    <source>
        <dbReference type="SAM" id="SignalP"/>
    </source>
</evidence>
<comment type="caution">
    <text evidence="2">The sequence shown here is derived from an EMBL/GenBank/DDBJ whole genome shotgun (WGS) entry which is preliminary data.</text>
</comment>
<sequence>MRFSLVAIIVAQAIAVSAFGEQCDYGIALADGLSCEGSYSYCVCQLSTFHPSPLSTQRSKDTAANPRTAQAAAIPLTQGLMTMESKHVMEAGSYAATIKQFLDDTLQAVRVRQSCHEERRISYPGRE</sequence>
<gene>
    <name evidence="2" type="ORF">B2J93_858</name>
</gene>
<evidence type="ECO:0000313" key="3">
    <source>
        <dbReference type="Proteomes" id="UP000242519"/>
    </source>
</evidence>
<reference evidence="2 3" key="1">
    <citation type="submission" date="2017-04" db="EMBL/GenBank/DDBJ databases">
        <title>Draft genome sequence of Marssonina coronaria NL1: causal agent of apple blotch.</title>
        <authorList>
            <person name="Cheng Q."/>
        </authorList>
    </citation>
    <scope>NUCLEOTIDE SEQUENCE [LARGE SCALE GENOMIC DNA]</scope>
    <source>
        <strain evidence="2 3">NL1</strain>
    </source>
</reference>
<dbReference type="Proteomes" id="UP000242519">
    <property type="component" value="Unassembled WGS sequence"/>
</dbReference>
<name>A0A218ZDQ3_9HELO</name>
<keyword evidence="1" id="KW-0732">Signal</keyword>
<feature type="chain" id="PRO_5013098200" evidence="1">
    <location>
        <begin position="19"/>
        <end position="127"/>
    </location>
</feature>
<dbReference type="AlphaFoldDB" id="A0A218ZDQ3"/>
<organism evidence="2 3">
    <name type="scientific">Diplocarpon coronariae</name>
    <dbReference type="NCBI Taxonomy" id="2795749"/>
    <lineage>
        <taxon>Eukaryota</taxon>
        <taxon>Fungi</taxon>
        <taxon>Dikarya</taxon>
        <taxon>Ascomycota</taxon>
        <taxon>Pezizomycotina</taxon>
        <taxon>Leotiomycetes</taxon>
        <taxon>Helotiales</taxon>
        <taxon>Drepanopezizaceae</taxon>
        <taxon>Diplocarpon</taxon>
    </lineage>
</organism>
<protein>
    <submittedName>
        <fullName evidence="2">Conjugation TrbI-like protein</fullName>
    </submittedName>
</protein>
<dbReference type="InParanoid" id="A0A218ZDQ3"/>
<proteinExistence type="predicted"/>
<dbReference type="EMBL" id="MZNU01000060">
    <property type="protein sequence ID" value="OWP05740.1"/>
    <property type="molecule type" value="Genomic_DNA"/>
</dbReference>
<feature type="signal peptide" evidence="1">
    <location>
        <begin position="1"/>
        <end position="18"/>
    </location>
</feature>
<keyword evidence="3" id="KW-1185">Reference proteome</keyword>
<evidence type="ECO:0000313" key="2">
    <source>
        <dbReference type="EMBL" id="OWP05740.1"/>
    </source>
</evidence>
<accession>A0A218ZDQ3</accession>